<accession>A0A7H9EII0</accession>
<evidence type="ECO:0000313" key="1">
    <source>
        <dbReference type="EMBL" id="QLL77441.1"/>
    </source>
</evidence>
<dbReference type="KEGG" id="lsw:GTO87_01685"/>
<sequence length="120" mass="14342">MQNRYVKPQNVKEAMIIIQDLFNKYRHELLTDELLRYHQNLTNRLQTDIYQAAQLEGNDFQTKQLAGMITAMQDWTRLKVAGRPFRGKMKNFKLVEQKHQKIKRVTRKGRAGHKYHVAHH</sequence>
<dbReference type="AlphaFoldDB" id="A0A7H9EII0"/>
<reference evidence="1 2" key="1">
    <citation type="submission" date="2020-01" db="EMBL/GenBank/DDBJ databases">
        <title>Complete and circular genome sequences of six lactobacillus isolates from horses.</title>
        <authorList>
            <person name="Hassan H.M."/>
        </authorList>
    </citation>
    <scope>NUCLEOTIDE SEQUENCE [LARGE SCALE GENOMIC DNA]</scope>
    <source>
        <strain evidence="1 2">1A</strain>
    </source>
</reference>
<proteinExistence type="predicted"/>
<evidence type="ECO:0008006" key="3">
    <source>
        <dbReference type="Google" id="ProtNLM"/>
    </source>
</evidence>
<protein>
    <recommendedName>
        <fullName evidence="3">Transposase</fullName>
    </recommendedName>
</protein>
<dbReference type="EMBL" id="CP047418">
    <property type="protein sequence ID" value="QLL77441.1"/>
    <property type="molecule type" value="Genomic_DNA"/>
</dbReference>
<dbReference type="Proteomes" id="UP000510886">
    <property type="component" value="Chromosome"/>
</dbReference>
<evidence type="ECO:0000313" key="2">
    <source>
        <dbReference type="Proteomes" id="UP000510886"/>
    </source>
</evidence>
<dbReference type="RefSeq" id="WP_180849297.1">
    <property type="nucleotide sequence ID" value="NZ_CP047418.1"/>
</dbReference>
<name>A0A7H9EII0_9LACO</name>
<gene>
    <name evidence="1" type="ORF">GTO87_01685</name>
</gene>
<organism evidence="1 2">
    <name type="scientific">Ligilactobacillus saerimneri</name>
    <dbReference type="NCBI Taxonomy" id="228229"/>
    <lineage>
        <taxon>Bacteria</taxon>
        <taxon>Bacillati</taxon>
        <taxon>Bacillota</taxon>
        <taxon>Bacilli</taxon>
        <taxon>Lactobacillales</taxon>
        <taxon>Lactobacillaceae</taxon>
        <taxon>Ligilactobacillus</taxon>
    </lineage>
</organism>